<gene>
    <name evidence="2" type="ORF">FEF09_12145</name>
</gene>
<evidence type="ECO:0000313" key="3">
    <source>
        <dbReference type="Proteomes" id="UP000318815"/>
    </source>
</evidence>
<reference evidence="2 3" key="1">
    <citation type="submission" date="2019-08" db="EMBL/GenBank/DDBJ databases">
        <title>Whole genome sequencing of chitin degrading bacteria Chitinophaga pinensis YS16.</title>
        <authorList>
            <person name="Singh R.P."/>
            <person name="Manchanda G."/>
            <person name="Maurya I.K."/>
            <person name="Joshi N.K."/>
            <person name="Srivastava A.K."/>
        </authorList>
    </citation>
    <scope>NUCLEOTIDE SEQUENCE [LARGE SCALE GENOMIC DNA]</scope>
    <source>
        <strain evidence="2 3">YS-16</strain>
    </source>
</reference>
<comment type="caution">
    <text evidence="2">The sequence shown here is derived from an EMBL/GenBank/DDBJ whole genome shotgun (WGS) entry which is preliminary data.</text>
</comment>
<proteinExistence type="predicted"/>
<accession>A0A5C6LRN4</accession>
<sequence>MKKTLAFVYLLCCTLTLSAQSKMARYSGSIKGYNPDMGFKSVQLAVNNAVTGLYNSYFINIAPDGKFTIDIPLAREQEVWVSFPFFHSPIYIEPGKELIQDFDITSMPDVKSVFKGTRPRSIMTSTKSGIY</sequence>
<dbReference type="EMBL" id="VOHS01000010">
    <property type="protein sequence ID" value="TWW00095.1"/>
    <property type="molecule type" value="Genomic_DNA"/>
</dbReference>
<feature type="signal peptide" evidence="1">
    <location>
        <begin position="1"/>
        <end position="19"/>
    </location>
</feature>
<evidence type="ECO:0000313" key="2">
    <source>
        <dbReference type="EMBL" id="TWW00095.1"/>
    </source>
</evidence>
<dbReference type="OrthoDB" id="1120316at2"/>
<name>A0A5C6LRN4_9BACT</name>
<organism evidence="2 3">
    <name type="scientific">Chitinophaga pinensis</name>
    <dbReference type="NCBI Taxonomy" id="79329"/>
    <lineage>
        <taxon>Bacteria</taxon>
        <taxon>Pseudomonadati</taxon>
        <taxon>Bacteroidota</taxon>
        <taxon>Chitinophagia</taxon>
        <taxon>Chitinophagales</taxon>
        <taxon>Chitinophagaceae</taxon>
        <taxon>Chitinophaga</taxon>
    </lineage>
</organism>
<keyword evidence="3" id="KW-1185">Reference proteome</keyword>
<feature type="chain" id="PRO_5023069739" description="Carboxypeptidase regulatory-like domain-containing protein" evidence="1">
    <location>
        <begin position="20"/>
        <end position="131"/>
    </location>
</feature>
<protein>
    <recommendedName>
        <fullName evidence="4">Carboxypeptidase regulatory-like domain-containing protein</fullName>
    </recommendedName>
</protein>
<evidence type="ECO:0000256" key="1">
    <source>
        <dbReference type="SAM" id="SignalP"/>
    </source>
</evidence>
<keyword evidence="1" id="KW-0732">Signal</keyword>
<evidence type="ECO:0008006" key="4">
    <source>
        <dbReference type="Google" id="ProtNLM"/>
    </source>
</evidence>
<dbReference type="AlphaFoldDB" id="A0A5C6LRN4"/>
<dbReference type="RefSeq" id="WP_146305361.1">
    <property type="nucleotide sequence ID" value="NZ_VOHS01000010.1"/>
</dbReference>
<dbReference type="Proteomes" id="UP000318815">
    <property type="component" value="Unassembled WGS sequence"/>
</dbReference>